<dbReference type="Pfam" id="PF13478">
    <property type="entry name" value="XdhC_C"/>
    <property type="match status" value="1"/>
</dbReference>
<dbReference type="Gene3D" id="3.40.50.720">
    <property type="entry name" value="NAD(P)-binding Rossmann-like Domain"/>
    <property type="match status" value="1"/>
</dbReference>
<dbReference type="RefSeq" id="WP_119782074.1">
    <property type="nucleotide sequence ID" value="NZ_QYUK01000011.1"/>
</dbReference>
<sequence>MTTPDVLDLMHDLQARETPFAVATVVRTASVTAAKAGAKALILGDGTVAAGWVGGGCARGATLSAAREALADGCPRLVSIQPDDMLHEIGVRNGETRDGVRYAHNMCPSQGTMDIFVEPVLPRPQLVVLGASPVARVLVATAGQFGFRVTAAAPARSHGELAAADHLIDGFDLPPSSGPRFLVVSTQSAGDLAALTAAVAGKAPYLAFVGSRRKIASLLEDLRGAGIAEESLAAIKAPAGLDIGAVTPEEIALSILAEVIAIRRRGPLPQPSQQKKDTN</sequence>
<proteinExistence type="predicted"/>
<keyword evidence="4" id="KW-1185">Reference proteome</keyword>
<dbReference type="InterPro" id="IPR027051">
    <property type="entry name" value="XdhC_Rossmann_dom"/>
</dbReference>
<dbReference type="EMBL" id="QYUK01000011">
    <property type="protein sequence ID" value="RJF89825.1"/>
    <property type="molecule type" value="Genomic_DNA"/>
</dbReference>
<dbReference type="Proteomes" id="UP000284605">
    <property type="component" value="Unassembled WGS sequence"/>
</dbReference>
<evidence type="ECO:0000313" key="4">
    <source>
        <dbReference type="Proteomes" id="UP000284605"/>
    </source>
</evidence>
<dbReference type="InterPro" id="IPR003777">
    <property type="entry name" value="XdhC_CoxI"/>
</dbReference>
<comment type="caution">
    <text evidence="3">The sequence shown here is derived from an EMBL/GenBank/DDBJ whole genome shotgun (WGS) entry which is preliminary data.</text>
</comment>
<feature type="domain" description="XdhC Rossmann" evidence="2">
    <location>
        <begin position="126"/>
        <end position="259"/>
    </location>
</feature>
<dbReference type="OrthoDB" id="9815497at2"/>
<evidence type="ECO:0000313" key="3">
    <source>
        <dbReference type="EMBL" id="RJF89825.1"/>
    </source>
</evidence>
<evidence type="ECO:0000259" key="1">
    <source>
        <dbReference type="Pfam" id="PF02625"/>
    </source>
</evidence>
<name>A0A418WIJ9_9PROT</name>
<dbReference type="PANTHER" id="PTHR30388">
    <property type="entry name" value="ALDEHYDE OXIDOREDUCTASE MOLYBDENUM COFACTOR ASSEMBLY PROTEIN"/>
    <property type="match status" value="1"/>
</dbReference>
<dbReference type="AlphaFoldDB" id="A0A418WIJ9"/>
<gene>
    <name evidence="3" type="ORF">D3874_25025</name>
</gene>
<evidence type="ECO:0000259" key="2">
    <source>
        <dbReference type="Pfam" id="PF13478"/>
    </source>
</evidence>
<dbReference type="PANTHER" id="PTHR30388:SF6">
    <property type="entry name" value="XANTHINE DEHYDROGENASE SUBUNIT A-RELATED"/>
    <property type="match status" value="1"/>
</dbReference>
<organism evidence="3 4">
    <name type="scientific">Oleomonas cavernae</name>
    <dbReference type="NCBI Taxonomy" id="2320859"/>
    <lineage>
        <taxon>Bacteria</taxon>
        <taxon>Pseudomonadati</taxon>
        <taxon>Pseudomonadota</taxon>
        <taxon>Alphaproteobacteria</taxon>
        <taxon>Acetobacterales</taxon>
        <taxon>Acetobacteraceae</taxon>
        <taxon>Oleomonas</taxon>
    </lineage>
</organism>
<protein>
    <submittedName>
        <fullName evidence="3">XdhC family protein</fullName>
    </submittedName>
</protein>
<accession>A0A418WIJ9</accession>
<dbReference type="InterPro" id="IPR052698">
    <property type="entry name" value="MoCofactor_Util/Proc"/>
</dbReference>
<reference evidence="3 4" key="1">
    <citation type="submission" date="2018-09" db="EMBL/GenBank/DDBJ databases">
        <authorList>
            <person name="Zhu H."/>
        </authorList>
    </citation>
    <scope>NUCLEOTIDE SEQUENCE [LARGE SCALE GENOMIC DNA]</scope>
    <source>
        <strain evidence="3 4">K1W22B-8</strain>
    </source>
</reference>
<feature type="domain" description="XdhC- CoxI" evidence="1">
    <location>
        <begin position="14"/>
        <end position="80"/>
    </location>
</feature>
<dbReference type="Pfam" id="PF02625">
    <property type="entry name" value="XdhC_CoxI"/>
    <property type="match status" value="1"/>
</dbReference>